<dbReference type="SUPFAM" id="SSF55073">
    <property type="entry name" value="Nucleotide cyclase"/>
    <property type="match status" value="1"/>
</dbReference>
<dbReference type="PANTHER" id="PTHR44757:SF2">
    <property type="entry name" value="BIOFILM ARCHITECTURE MAINTENANCE PROTEIN MBAA"/>
    <property type="match status" value="1"/>
</dbReference>
<dbReference type="Gene3D" id="3.20.20.450">
    <property type="entry name" value="EAL domain"/>
    <property type="match status" value="1"/>
</dbReference>
<dbReference type="Pfam" id="PF00990">
    <property type="entry name" value="GGDEF"/>
    <property type="match status" value="1"/>
</dbReference>
<proteinExistence type="predicted"/>
<organism evidence="5 6">
    <name type="scientific">Nitrincola iocasae</name>
    <dbReference type="NCBI Taxonomy" id="2614693"/>
    <lineage>
        <taxon>Bacteria</taxon>
        <taxon>Pseudomonadati</taxon>
        <taxon>Pseudomonadota</taxon>
        <taxon>Gammaproteobacteria</taxon>
        <taxon>Oceanospirillales</taxon>
        <taxon>Oceanospirillaceae</taxon>
        <taxon>Nitrincola</taxon>
    </lineage>
</organism>
<accession>A0A5J6LGB9</accession>
<evidence type="ECO:0000259" key="2">
    <source>
        <dbReference type="PROSITE" id="PS50113"/>
    </source>
</evidence>
<sequence>MIYTDERLARTPQQLQLLKQQGYILDAANEMIITVSLDERLLFLNQSGRHLLGVSLERDLTSEPLYVADLHSPKVYEFLREHVFPALLKDTTCWKGDIEFRDLNHQPIPVYLTVISHLDSDGKVASITGLAKDLREQNALEIQQRLAKRVFDNTIEGIFVTDASARIFQVNPAFTEITGYSPEEVLGKTPRLLRSNHHDAAFYEKLWAEVALNGSWQGEIWNRRKDGSVYLQWLSINCLKNSQDETEYYVAVFHDLSELRAREAEIEYLVNHDPLTGLGNRSQFRDRIEQGIRSGFGSHTKMAVIKIDLGEIQLINDSLGHACSDRLIKQAGDRLKELISRRDSLVRLGADEFGLVVADVRQMLDISQMAFDLKLQLQAPFILGGETLYMNPSIGISFYPDDADNVEDLLRCARTALQEAKAAGRNTFCFYNQDMSHQARDRLVLEQALREAVLGNALSLNFQPKVLLETGEVFAVEVLVRWRHPVLGFISPAVFIPIAERSGLIAELGNWVMQETCRQLEMMKCSGLKVLPVAINLSVYELERPGFAKHLMDPVKKFGLDPGLFEFEVTETGLMSREEAVIDALKQLREAGFNVALDDFGTGYSSLSYLRKLPLSTLKIDRAFVIDMTNDKVAASIVRTVIALAESLELEVIAEGVETLEQQTMLLNLGCKKAQGYLFYKPLSLEDFYQLLAESG</sequence>
<dbReference type="RefSeq" id="WP_151056795.1">
    <property type="nucleotide sequence ID" value="NZ_CP044222.1"/>
</dbReference>
<dbReference type="InterPro" id="IPR001633">
    <property type="entry name" value="EAL_dom"/>
</dbReference>
<dbReference type="InterPro" id="IPR043128">
    <property type="entry name" value="Rev_trsase/Diguanyl_cyclase"/>
</dbReference>
<dbReference type="Proteomes" id="UP000325606">
    <property type="component" value="Chromosome"/>
</dbReference>
<gene>
    <name evidence="5" type="ORF">F5I99_13400</name>
</gene>
<dbReference type="CDD" id="cd00130">
    <property type="entry name" value="PAS"/>
    <property type="match status" value="2"/>
</dbReference>
<dbReference type="PROSITE" id="PS50887">
    <property type="entry name" value="GGDEF"/>
    <property type="match status" value="1"/>
</dbReference>
<dbReference type="PROSITE" id="PS50112">
    <property type="entry name" value="PAS"/>
    <property type="match status" value="1"/>
</dbReference>
<dbReference type="SMART" id="SM00052">
    <property type="entry name" value="EAL"/>
    <property type="match status" value="1"/>
</dbReference>
<evidence type="ECO:0000259" key="1">
    <source>
        <dbReference type="PROSITE" id="PS50112"/>
    </source>
</evidence>
<dbReference type="InterPro" id="IPR000160">
    <property type="entry name" value="GGDEF_dom"/>
</dbReference>
<dbReference type="PROSITE" id="PS50883">
    <property type="entry name" value="EAL"/>
    <property type="match status" value="1"/>
</dbReference>
<dbReference type="SUPFAM" id="SSF55785">
    <property type="entry name" value="PYP-like sensor domain (PAS domain)"/>
    <property type="match status" value="2"/>
</dbReference>
<dbReference type="InterPro" id="IPR000014">
    <property type="entry name" value="PAS"/>
</dbReference>
<dbReference type="PANTHER" id="PTHR44757">
    <property type="entry name" value="DIGUANYLATE CYCLASE DGCP"/>
    <property type="match status" value="1"/>
</dbReference>
<evidence type="ECO:0000313" key="6">
    <source>
        <dbReference type="Proteomes" id="UP000325606"/>
    </source>
</evidence>
<dbReference type="Gene3D" id="3.30.70.270">
    <property type="match status" value="1"/>
</dbReference>
<feature type="domain" description="PAS" evidence="1">
    <location>
        <begin position="143"/>
        <end position="189"/>
    </location>
</feature>
<dbReference type="NCBIfam" id="TIGR00229">
    <property type="entry name" value="sensory_box"/>
    <property type="match status" value="1"/>
</dbReference>
<dbReference type="InterPro" id="IPR029787">
    <property type="entry name" value="Nucleotide_cyclase"/>
</dbReference>
<dbReference type="InterPro" id="IPR001610">
    <property type="entry name" value="PAC"/>
</dbReference>
<dbReference type="SMART" id="SM00086">
    <property type="entry name" value="PAC"/>
    <property type="match status" value="2"/>
</dbReference>
<dbReference type="SMART" id="SM00091">
    <property type="entry name" value="PAS"/>
    <property type="match status" value="2"/>
</dbReference>
<dbReference type="NCBIfam" id="TIGR00254">
    <property type="entry name" value="GGDEF"/>
    <property type="match status" value="1"/>
</dbReference>
<dbReference type="InterPro" id="IPR013767">
    <property type="entry name" value="PAS_fold"/>
</dbReference>
<dbReference type="InterPro" id="IPR000700">
    <property type="entry name" value="PAS-assoc_C"/>
</dbReference>
<dbReference type="InterPro" id="IPR035965">
    <property type="entry name" value="PAS-like_dom_sf"/>
</dbReference>
<feature type="domain" description="PAC" evidence="2">
    <location>
        <begin position="216"/>
        <end position="268"/>
    </location>
</feature>
<dbReference type="EMBL" id="CP044222">
    <property type="protein sequence ID" value="QEW07406.1"/>
    <property type="molecule type" value="Genomic_DNA"/>
</dbReference>
<dbReference type="Pfam" id="PF13426">
    <property type="entry name" value="PAS_9"/>
    <property type="match status" value="1"/>
</dbReference>
<name>A0A5J6LGB9_9GAMM</name>
<dbReference type="SUPFAM" id="SSF141868">
    <property type="entry name" value="EAL domain-like"/>
    <property type="match status" value="1"/>
</dbReference>
<evidence type="ECO:0000313" key="5">
    <source>
        <dbReference type="EMBL" id="QEW07406.1"/>
    </source>
</evidence>
<keyword evidence="6" id="KW-1185">Reference proteome</keyword>
<dbReference type="SMART" id="SM00267">
    <property type="entry name" value="GGDEF"/>
    <property type="match status" value="1"/>
</dbReference>
<dbReference type="InterPro" id="IPR035919">
    <property type="entry name" value="EAL_sf"/>
</dbReference>
<dbReference type="CDD" id="cd01948">
    <property type="entry name" value="EAL"/>
    <property type="match status" value="1"/>
</dbReference>
<feature type="domain" description="EAL" evidence="3">
    <location>
        <begin position="442"/>
        <end position="696"/>
    </location>
</feature>
<dbReference type="Gene3D" id="3.30.450.20">
    <property type="entry name" value="PAS domain"/>
    <property type="match status" value="2"/>
</dbReference>
<protein>
    <submittedName>
        <fullName evidence="5">EAL domain-containing protein</fullName>
    </submittedName>
</protein>
<dbReference type="InterPro" id="IPR052155">
    <property type="entry name" value="Biofilm_reg_signaling"/>
</dbReference>
<dbReference type="AlphaFoldDB" id="A0A5J6LGB9"/>
<evidence type="ECO:0000259" key="4">
    <source>
        <dbReference type="PROSITE" id="PS50887"/>
    </source>
</evidence>
<dbReference type="PROSITE" id="PS50113">
    <property type="entry name" value="PAC"/>
    <property type="match status" value="1"/>
</dbReference>
<dbReference type="GO" id="GO:0006355">
    <property type="term" value="P:regulation of DNA-templated transcription"/>
    <property type="evidence" value="ECO:0007669"/>
    <property type="project" value="InterPro"/>
</dbReference>
<feature type="domain" description="GGDEF" evidence="4">
    <location>
        <begin position="300"/>
        <end position="433"/>
    </location>
</feature>
<dbReference type="Pfam" id="PF00989">
    <property type="entry name" value="PAS"/>
    <property type="match status" value="1"/>
</dbReference>
<dbReference type="CDD" id="cd01949">
    <property type="entry name" value="GGDEF"/>
    <property type="match status" value="1"/>
</dbReference>
<evidence type="ECO:0000259" key="3">
    <source>
        <dbReference type="PROSITE" id="PS50883"/>
    </source>
</evidence>
<reference evidence="5 6" key="1">
    <citation type="submission" date="2019-09" db="EMBL/GenBank/DDBJ databases">
        <title>Nitrincola iocasae sp. nov., a bacterium isolated from the sediment collected at a cold seep field in South China Sea.</title>
        <authorList>
            <person name="Zhang H."/>
            <person name="Wang H."/>
            <person name="Li C."/>
        </authorList>
    </citation>
    <scope>NUCLEOTIDE SEQUENCE [LARGE SCALE GENOMIC DNA]</scope>
    <source>
        <strain evidence="5 6">KXZD1103</strain>
    </source>
</reference>
<dbReference type="KEGG" id="nik:F5I99_13400"/>
<dbReference type="Pfam" id="PF00563">
    <property type="entry name" value="EAL"/>
    <property type="match status" value="1"/>
</dbReference>